<dbReference type="InterPro" id="IPR036876">
    <property type="entry name" value="UVR_dom_sf"/>
</dbReference>
<proteinExistence type="inferred from homology"/>
<keyword evidence="4 6" id="KW-0267">Excision nuclease</keyword>
<dbReference type="PROSITE" id="PS50151">
    <property type="entry name" value="UVR"/>
    <property type="match status" value="1"/>
</dbReference>
<dbReference type="InterPro" id="IPR050066">
    <property type="entry name" value="UvrABC_protein_C"/>
</dbReference>
<dbReference type="InterPro" id="IPR047296">
    <property type="entry name" value="GIY-YIG_UvrC_Cho"/>
</dbReference>
<dbReference type="SUPFAM" id="SSF82771">
    <property type="entry name" value="GIY-YIG endonuclease"/>
    <property type="match status" value="1"/>
</dbReference>
<keyword evidence="6" id="KW-0742">SOS response</keyword>
<evidence type="ECO:0000259" key="11">
    <source>
        <dbReference type="PROSITE" id="PS50165"/>
    </source>
</evidence>
<dbReference type="CDD" id="cd10434">
    <property type="entry name" value="GIY-YIG_UvrC_Cho"/>
    <property type="match status" value="1"/>
</dbReference>
<evidence type="ECO:0000256" key="7">
    <source>
        <dbReference type="SAM" id="Coils"/>
    </source>
</evidence>
<dbReference type="SUPFAM" id="SSF47781">
    <property type="entry name" value="RuvA domain 2-like"/>
    <property type="match status" value="1"/>
</dbReference>
<keyword evidence="3 6" id="KW-0228">DNA excision</keyword>
<dbReference type="EMBL" id="MPJW01000282">
    <property type="protein sequence ID" value="OLU36318.1"/>
    <property type="molecule type" value="Genomic_DNA"/>
</dbReference>
<dbReference type="InterPro" id="IPR001162">
    <property type="entry name" value="UvrC_RNase_H_dom"/>
</dbReference>
<sequence length="675" mass="78291">MPLTDHIAQKLELLPDSPGCYIMKDENQEILYVGKAKVLKNRVRSYFHGVHDNKTTKLVSNIQDFEFIKTSTEKEALLLEINLIKKHRPPFNIMFMDDKMYPYIEVTKEPVFQVRIARKVTNRKNDYYGPYPVSTYAYDMVKLINRLFPIRKCRSMPKQACLYYHMHQCQGYCVKEVDPEETAKLRNKITRFLKGNTKEILDELQEQMMAASEALNFEKAGELRDEIKSINYIIEKQTIDFSSKENFDVFGWYEANGYISFQGFFIREGKLLERNMSITPIYEDAQEAFISYILQFYQTNMVPSVIYVPEGTNAEILQDALNVKVQIAKRGEKKKLTDLVTKNAREAHEQKFKLVYKKDRELEMATMHLGRIFGKQIHTVELFDNSHISGAYNVSGLVVFKNGKPDKRQYRKYQLGEYKGDTESMKEVVYRRYFRLLKEDKPMPDLLLVDGGIQQIHAARQILNDLDLNVTLAGLVKDDKHNTRGLLLENGVEEPLDKEDPLFFLLTRMQDEVHRFAITYHKQLRSRGMTKSVLDDIPGIGPGRKKKIRSQYPSMKKMKEATVEDFESLLPKATAALLYQRLHEKDGKDSKKLNKTDESKINIQKANEENKVSEDGNELSSINDNTSDNLMNDADEAIESDVLDEEGQNFHKELDSESDSWDDGRFDPITGELIE</sequence>
<dbReference type="InterPro" id="IPR035901">
    <property type="entry name" value="GIY-YIG_endonuc_sf"/>
</dbReference>
<dbReference type="PROSITE" id="PS50165">
    <property type="entry name" value="UVRC"/>
    <property type="match status" value="1"/>
</dbReference>
<dbReference type="InterPro" id="IPR004791">
    <property type="entry name" value="UvrC"/>
</dbReference>
<evidence type="ECO:0000256" key="2">
    <source>
        <dbReference type="ARBA" id="ARBA00022763"/>
    </source>
</evidence>
<dbReference type="SMART" id="SM00465">
    <property type="entry name" value="GIYc"/>
    <property type="match status" value="1"/>
</dbReference>
<dbReference type="InterPro" id="IPR000305">
    <property type="entry name" value="GIY-YIG_endonuc"/>
</dbReference>
<keyword evidence="5 6" id="KW-0234">DNA repair</keyword>
<keyword evidence="13" id="KW-1185">Reference proteome</keyword>
<evidence type="ECO:0000256" key="5">
    <source>
        <dbReference type="ARBA" id="ARBA00023204"/>
    </source>
</evidence>
<dbReference type="GO" id="GO:0005737">
    <property type="term" value="C:cytoplasm"/>
    <property type="evidence" value="ECO:0007669"/>
    <property type="project" value="UniProtKB-SubCell"/>
</dbReference>
<dbReference type="GO" id="GO:0006289">
    <property type="term" value="P:nucleotide-excision repair"/>
    <property type="evidence" value="ECO:0007669"/>
    <property type="project" value="UniProtKB-UniRule"/>
</dbReference>
<dbReference type="Pfam" id="PF01541">
    <property type="entry name" value="GIY-YIG"/>
    <property type="match status" value="1"/>
</dbReference>
<evidence type="ECO:0000256" key="6">
    <source>
        <dbReference type="HAMAP-Rule" id="MF_00203"/>
    </source>
</evidence>
<feature type="compositionally biased region" description="Basic and acidic residues" evidence="8">
    <location>
        <begin position="586"/>
        <end position="614"/>
    </location>
</feature>
<dbReference type="FunFam" id="3.40.1440.10:FF:000001">
    <property type="entry name" value="UvrABC system protein C"/>
    <property type="match status" value="1"/>
</dbReference>
<dbReference type="GeneID" id="82203972"/>
<evidence type="ECO:0000313" key="12">
    <source>
        <dbReference type="EMBL" id="OLU36318.1"/>
    </source>
</evidence>
<dbReference type="PROSITE" id="PS50164">
    <property type="entry name" value="GIY_YIG"/>
    <property type="match status" value="1"/>
</dbReference>
<gene>
    <name evidence="6" type="primary">uvrC</name>
    <name evidence="12" type="ORF">BO222_12670</name>
</gene>
<dbReference type="GO" id="GO:0009381">
    <property type="term" value="F:excinuclease ABC activity"/>
    <property type="evidence" value="ECO:0007669"/>
    <property type="project" value="UniProtKB-UniRule"/>
</dbReference>
<dbReference type="AlphaFoldDB" id="A0A1U7NCN8"/>
<protein>
    <recommendedName>
        <fullName evidence="6">UvrABC system protein C</fullName>
        <shortName evidence="6">Protein UvrC</shortName>
    </recommendedName>
    <alternativeName>
        <fullName evidence="6">Excinuclease ABC subunit C</fullName>
    </alternativeName>
</protein>
<dbReference type="InterPro" id="IPR010994">
    <property type="entry name" value="RuvA_2-like"/>
</dbReference>
<evidence type="ECO:0000256" key="4">
    <source>
        <dbReference type="ARBA" id="ARBA00022881"/>
    </source>
</evidence>
<comment type="function">
    <text evidence="6">The UvrABC repair system catalyzes the recognition and processing of DNA lesions. UvrC both incises the 5' and 3' sides of the lesion. The N-terminal half is responsible for the 3' incision and the C-terminal half is responsible for the 5' incision.</text>
</comment>
<dbReference type="Pfam" id="PF08459">
    <property type="entry name" value="UvrC_RNaseH_dom"/>
    <property type="match status" value="1"/>
</dbReference>
<dbReference type="GO" id="GO:0009432">
    <property type="term" value="P:SOS response"/>
    <property type="evidence" value="ECO:0007669"/>
    <property type="project" value="UniProtKB-UniRule"/>
</dbReference>
<feature type="compositionally biased region" description="Polar residues" evidence="8">
    <location>
        <begin position="618"/>
        <end position="630"/>
    </location>
</feature>
<dbReference type="Gene3D" id="4.10.860.10">
    <property type="entry name" value="UVR domain"/>
    <property type="match status" value="1"/>
</dbReference>
<dbReference type="Gene3D" id="3.40.1440.10">
    <property type="entry name" value="GIY-YIG endonuclease"/>
    <property type="match status" value="1"/>
</dbReference>
<dbReference type="InterPro" id="IPR001943">
    <property type="entry name" value="UVR_dom"/>
</dbReference>
<name>A0A1U7NCN8_9FIRM</name>
<evidence type="ECO:0000256" key="3">
    <source>
        <dbReference type="ARBA" id="ARBA00022769"/>
    </source>
</evidence>
<dbReference type="Gene3D" id="3.30.420.340">
    <property type="entry name" value="UvrC, RNAse H endonuclease domain"/>
    <property type="match status" value="1"/>
</dbReference>
<feature type="region of interest" description="Disordered" evidence="8">
    <location>
        <begin position="586"/>
        <end position="675"/>
    </location>
</feature>
<keyword evidence="1 6" id="KW-0963">Cytoplasm</keyword>
<comment type="subunit">
    <text evidence="6">Interacts with UvrB in an incision complex.</text>
</comment>
<evidence type="ECO:0000256" key="1">
    <source>
        <dbReference type="ARBA" id="ARBA00022490"/>
    </source>
</evidence>
<dbReference type="HAMAP" id="MF_00203">
    <property type="entry name" value="UvrC"/>
    <property type="match status" value="1"/>
</dbReference>
<evidence type="ECO:0000259" key="9">
    <source>
        <dbReference type="PROSITE" id="PS50151"/>
    </source>
</evidence>
<comment type="subcellular location">
    <subcellularLocation>
        <location evidence="6">Cytoplasm</location>
    </subcellularLocation>
</comment>
<keyword evidence="7" id="KW-0175">Coiled coil</keyword>
<dbReference type="Proteomes" id="UP000186341">
    <property type="component" value="Unassembled WGS sequence"/>
</dbReference>
<dbReference type="Gene3D" id="1.10.150.20">
    <property type="entry name" value="5' to 3' exonuclease, C-terminal subdomain"/>
    <property type="match status" value="1"/>
</dbReference>
<comment type="similarity">
    <text evidence="6">Belongs to the UvrC family.</text>
</comment>
<evidence type="ECO:0000313" key="13">
    <source>
        <dbReference type="Proteomes" id="UP000186341"/>
    </source>
</evidence>
<comment type="caution">
    <text evidence="12">The sequence shown here is derived from an EMBL/GenBank/DDBJ whole genome shotgun (WGS) entry which is preliminary data.</text>
</comment>
<feature type="coiled-coil region" evidence="7">
    <location>
        <begin position="194"/>
        <end position="221"/>
    </location>
</feature>
<feature type="domain" description="UVR" evidence="9">
    <location>
        <begin position="198"/>
        <end position="233"/>
    </location>
</feature>
<feature type="domain" description="UvrC family homology region profile" evidence="11">
    <location>
        <begin position="249"/>
        <end position="463"/>
    </location>
</feature>
<evidence type="ECO:0000259" key="10">
    <source>
        <dbReference type="PROSITE" id="PS50164"/>
    </source>
</evidence>
<dbReference type="PANTHER" id="PTHR30562">
    <property type="entry name" value="UVRC/OXIDOREDUCTASE"/>
    <property type="match status" value="1"/>
</dbReference>
<feature type="compositionally biased region" description="Acidic residues" evidence="8">
    <location>
        <begin position="633"/>
        <end position="647"/>
    </location>
</feature>
<keyword evidence="2 6" id="KW-0227">DNA damage</keyword>
<dbReference type="NCBIfam" id="TIGR00194">
    <property type="entry name" value="uvrC"/>
    <property type="match status" value="1"/>
</dbReference>
<organism evidence="12 13">
    <name type="scientific">Ileibacterium valens</name>
    <dbReference type="NCBI Taxonomy" id="1862668"/>
    <lineage>
        <taxon>Bacteria</taxon>
        <taxon>Bacillati</taxon>
        <taxon>Bacillota</taxon>
        <taxon>Erysipelotrichia</taxon>
        <taxon>Erysipelotrichales</taxon>
        <taxon>Erysipelotrichaceae</taxon>
        <taxon>Ileibacterium</taxon>
    </lineage>
</organism>
<dbReference type="SUPFAM" id="SSF46600">
    <property type="entry name" value="C-terminal UvrC-binding domain of UvrB"/>
    <property type="match status" value="1"/>
</dbReference>
<dbReference type="Pfam" id="PF22920">
    <property type="entry name" value="UvrC_RNaseH"/>
    <property type="match status" value="1"/>
</dbReference>
<dbReference type="GO" id="GO:0009380">
    <property type="term" value="C:excinuclease repair complex"/>
    <property type="evidence" value="ECO:0007669"/>
    <property type="project" value="InterPro"/>
</dbReference>
<feature type="domain" description="GIY-YIG" evidence="10">
    <location>
        <begin position="16"/>
        <end position="93"/>
    </location>
</feature>
<dbReference type="OrthoDB" id="9804933at2"/>
<dbReference type="RefSeq" id="WP_075821114.1">
    <property type="nucleotide sequence ID" value="NZ_CAPNHH010000195.1"/>
</dbReference>
<accession>A0A1U7NCN8</accession>
<dbReference type="GO" id="GO:0003677">
    <property type="term" value="F:DNA binding"/>
    <property type="evidence" value="ECO:0007669"/>
    <property type="project" value="UniProtKB-UniRule"/>
</dbReference>
<dbReference type="PANTHER" id="PTHR30562:SF1">
    <property type="entry name" value="UVRABC SYSTEM PROTEIN C"/>
    <property type="match status" value="1"/>
</dbReference>
<dbReference type="InterPro" id="IPR038476">
    <property type="entry name" value="UvrC_RNase_H_dom_sf"/>
</dbReference>
<dbReference type="Pfam" id="PF02151">
    <property type="entry name" value="UVR"/>
    <property type="match status" value="1"/>
</dbReference>
<reference evidence="12 13" key="1">
    <citation type="submission" date="2016-11" db="EMBL/GenBank/DDBJ databases">
        <title>Description of two novel members of the family Erysipelotrichaceae: Ileibacterium lipovorans gen. nov., sp. nov. and Dubosiella newyorkensis, gen. nov., sp. nov.</title>
        <authorList>
            <person name="Cox L.M."/>
            <person name="Sohn J."/>
            <person name="Tyrrell K.L."/>
            <person name="Citron D.M."/>
            <person name="Lawson P.A."/>
            <person name="Patel N.B."/>
            <person name="Iizumi T."/>
            <person name="Perez-Perez G.I."/>
            <person name="Goldstein E.J."/>
            <person name="Blaser M.J."/>
        </authorList>
    </citation>
    <scope>NUCLEOTIDE SEQUENCE [LARGE SCALE GENOMIC DNA]</scope>
    <source>
        <strain evidence="12 13">NYU-BL-A3</strain>
    </source>
</reference>
<evidence type="ECO:0000256" key="8">
    <source>
        <dbReference type="SAM" id="MobiDB-lite"/>
    </source>
</evidence>